<dbReference type="InterPro" id="IPR029063">
    <property type="entry name" value="SAM-dependent_MTases_sf"/>
</dbReference>
<evidence type="ECO:0000259" key="6">
    <source>
        <dbReference type="Pfam" id="PF07669"/>
    </source>
</evidence>
<dbReference type="EMBL" id="FORQ01000001">
    <property type="protein sequence ID" value="SFI77937.1"/>
    <property type="molecule type" value="Genomic_DNA"/>
</dbReference>
<evidence type="ECO:0000256" key="3">
    <source>
        <dbReference type="ARBA" id="ARBA00022679"/>
    </source>
</evidence>
<dbReference type="InterPro" id="IPR047939">
    <property type="entry name" value="BREX_1_PglX"/>
</dbReference>
<comment type="catalytic activity">
    <reaction evidence="5">
        <text>a 2'-deoxyadenosine in DNA + S-adenosyl-L-methionine = an N(6)-methyl-2'-deoxyadenosine in DNA + S-adenosyl-L-homocysteine + H(+)</text>
        <dbReference type="Rhea" id="RHEA:15197"/>
        <dbReference type="Rhea" id="RHEA-COMP:12418"/>
        <dbReference type="Rhea" id="RHEA-COMP:12419"/>
        <dbReference type="ChEBI" id="CHEBI:15378"/>
        <dbReference type="ChEBI" id="CHEBI:57856"/>
        <dbReference type="ChEBI" id="CHEBI:59789"/>
        <dbReference type="ChEBI" id="CHEBI:90615"/>
        <dbReference type="ChEBI" id="CHEBI:90616"/>
        <dbReference type="EC" id="2.1.1.72"/>
    </reaction>
</comment>
<keyword evidence="2" id="KW-0489">Methyltransferase</keyword>
<gene>
    <name evidence="7" type="ORF">SAMN05421638_1111</name>
</gene>
<evidence type="ECO:0000256" key="1">
    <source>
        <dbReference type="ARBA" id="ARBA00011900"/>
    </source>
</evidence>
<dbReference type="PANTHER" id="PTHR33841">
    <property type="entry name" value="DNA METHYLTRANSFERASE YEEA-RELATED"/>
    <property type="match status" value="1"/>
</dbReference>
<dbReference type="InterPro" id="IPR011639">
    <property type="entry name" value="MethylTrfase_TaqI-like_dom"/>
</dbReference>
<dbReference type="InterPro" id="IPR050953">
    <property type="entry name" value="N4_N6_ade-DNA_methylase"/>
</dbReference>
<dbReference type="GO" id="GO:0032259">
    <property type="term" value="P:methylation"/>
    <property type="evidence" value="ECO:0007669"/>
    <property type="project" value="UniProtKB-KW"/>
</dbReference>
<dbReference type="PANTHER" id="PTHR33841:SF1">
    <property type="entry name" value="DNA METHYLTRANSFERASE A"/>
    <property type="match status" value="1"/>
</dbReference>
<feature type="domain" description="Type II methyltransferase M.TaqI-like" evidence="6">
    <location>
        <begin position="326"/>
        <end position="538"/>
    </location>
</feature>
<reference evidence="8" key="1">
    <citation type="submission" date="2016-10" db="EMBL/GenBank/DDBJ databases">
        <authorList>
            <person name="Varghese N."/>
            <person name="Submissions S."/>
        </authorList>
    </citation>
    <scope>NUCLEOTIDE SEQUENCE [LARGE SCALE GENOMIC DNA]</scope>
    <source>
        <strain evidence="8">DSM 22251</strain>
    </source>
</reference>
<keyword evidence="3" id="KW-0808">Transferase</keyword>
<organism evidence="7 8">
    <name type="scientific">Kaistella treverensis</name>
    <dbReference type="NCBI Taxonomy" id="631455"/>
    <lineage>
        <taxon>Bacteria</taxon>
        <taxon>Pseudomonadati</taxon>
        <taxon>Bacteroidota</taxon>
        <taxon>Flavobacteriia</taxon>
        <taxon>Flavobacteriales</taxon>
        <taxon>Weeksellaceae</taxon>
        <taxon>Chryseobacterium group</taxon>
        <taxon>Kaistella</taxon>
    </lineage>
</organism>
<dbReference type="RefSeq" id="WP_089819305.1">
    <property type="nucleotide sequence ID" value="NZ_FORQ01000001.1"/>
</dbReference>
<dbReference type="SUPFAM" id="SSF53335">
    <property type="entry name" value="S-adenosyl-L-methionine-dependent methyltransferases"/>
    <property type="match status" value="1"/>
</dbReference>
<dbReference type="GO" id="GO:0009007">
    <property type="term" value="F:site-specific DNA-methyltransferase (adenine-specific) activity"/>
    <property type="evidence" value="ECO:0007669"/>
    <property type="project" value="UniProtKB-EC"/>
</dbReference>
<evidence type="ECO:0000256" key="2">
    <source>
        <dbReference type="ARBA" id="ARBA00022603"/>
    </source>
</evidence>
<dbReference type="Proteomes" id="UP000242560">
    <property type="component" value="Unassembled WGS sequence"/>
</dbReference>
<evidence type="ECO:0000313" key="7">
    <source>
        <dbReference type="EMBL" id="SFI77937.1"/>
    </source>
</evidence>
<evidence type="ECO:0000256" key="5">
    <source>
        <dbReference type="ARBA" id="ARBA00047942"/>
    </source>
</evidence>
<name>A0A1I3KZP0_9FLAO</name>
<dbReference type="GO" id="GO:0006304">
    <property type="term" value="P:DNA modification"/>
    <property type="evidence" value="ECO:0007669"/>
    <property type="project" value="InterPro"/>
</dbReference>
<accession>A0A1I3KZP0</accession>
<dbReference type="NCBIfam" id="NF033452">
    <property type="entry name" value="BREX_1_MTaseX"/>
    <property type="match status" value="1"/>
</dbReference>
<dbReference type="AlphaFoldDB" id="A0A1I3KZP0"/>
<dbReference type="PRINTS" id="PR00507">
    <property type="entry name" value="N12N6MTFRASE"/>
</dbReference>
<sequence length="1184" mass="138189">MNTNQLKRFAQQTRKKLMEQIGSKLEFVLNTDSPELREKSEQVNKLKEILTKSTKEEVIDRVSYTWFNRFMALRFMDVNGYQPTGVKVLTPKDGFTLPEILDDAKRGHVSDDLNLNRQRIFDILDGNIPSRDAQGEVYRDLLIASCNHLSAVFPFLFERINDYTELLLPDDLTSELSIIQDVRDGMTAIDCKEVEIIGWLYQFYISEKKDEVFASKKAVKKEDIPAATQLFTPRWIVEYMVQNTVGKLWLQNRPDSKIREHMEYYIESPSSKSEDYLKLNSIEDLTLLDQACGSGHILVYGFDLLYKIYEEEGYNPTEIPELIITKNLHGFEIDERASQLAGIALMMKARSYHRRFFKKQVEPNILRYQDVSFTLEELTSVLTFTYLDKSSEFQYDLKILAQATNYGSLIIPKSSTQFLLGALKQIETVYPKADVFQAELLERLKLAVNQLLPLSRKYHCIVDNPPYMGGGNMNKVLSDFVKTNYPDSKADLMACFMEAGLRMLLPKGFLGMINQHSWMFLSSYENMRKKLIATTFFDTNLHLGPRTFPEIGGEVVQNASFTFWNHLVDAKGVYLRLVDFGSTELKRENTIEAVKNHDCSWLYTADQKDFEKIPGSPIGYWLSEKTLSVFENANDFGEYADPRLGMSTNDNGRFLRYWNEVNFSNINFNSKNVQDAKSKTESWFPYNKGGGFRKWYGNNEYIINWERDGFEVKEYAKYLYKSFTRTVKNIPYFFRSALTWSLVSSSDFSVRLLNEGSIIGDAGPTCYPKVEDEYYTIALLNSKISTYILKVLNPTLNFSPGVLRAFPLLFSDLKDKEIIDYHSVKNISTSKTDWDSRETSWDFQQNELIRLKSQDMEETFDLYQQYWKNKFFQLHKNEEELNRQFIEIYGLQDELTPDVPLQDVTILKEETSIVNDQLVFNKTEVFAQFLSYAVGCMFGRYSLDKEGLILANQGETLADYLRKVELSKEQLTYLPDEDNIIPVLDDEWFEDDIVNRFYSFLKASFGKENFDKNLSFVEECLETDIRKYFVKNFYNDHIKRYKKRPIYWMFSSPKGSFNVLIYMHRYTPDTLNKILNGYLIQYREKLNTRIEHLDHVIVSGSSAEQTKAQKEKDRYKLIIMELVDYEREILRPLAIDRIPLDLDEGVLVNYNKFGKAIKEVAGLNDVKTKKKVREFDWINTEEIR</sequence>
<protein>
    <recommendedName>
        <fullName evidence="1">site-specific DNA-methyltransferase (adenine-specific)</fullName>
        <ecNumber evidence="1">2.1.1.72</ecNumber>
    </recommendedName>
</protein>
<proteinExistence type="predicted"/>
<dbReference type="EC" id="2.1.1.72" evidence="1"/>
<evidence type="ECO:0000256" key="4">
    <source>
        <dbReference type="ARBA" id="ARBA00022691"/>
    </source>
</evidence>
<keyword evidence="4" id="KW-0949">S-adenosyl-L-methionine</keyword>
<evidence type="ECO:0000313" key="8">
    <source>
        <dbReference type="Proteomes" id="UP000242560"/>
    </source>
</evidence>
<dbReference type="Gene3D" id="3.40.50.150">
    <property type="entry name" value="Vaccinia Virus protein VP39"/>
    <property type="match status" value="1"/>
</dbReference>
<dbReference type="Pfam" id="PF07669">
    <property type="entry name" value="Eco57I"/>
    <property type="match status" value="1"/>
</dbReference>
<keyword evidence="8" id="KW-1185">Reference proteome</keyword>